<gene>
    <name evidence="4" type="ORF">Mam01_33490</name>
</gene>
<dbReference type="Gene3D" id="2.130.10.10">
    <property type="entry name" value="YVTN repeat-like/Quinoprotein amine dehydrogenase"/>
    <property type="match status" value="3"/>
</dbReference>
<dbReference type="Gene3D" id="3.40.50.300">
    <property type="entry name" value="P-loop containing nucleotide triphosphate hydrolases"/>
    <property type="match status" value="1"/>
</dbReference>
<dbReference type="Gene3D" id="1.10.10.10">
    <property type="entry name" value="Winged helix-like DNA-binding domain superfamily/Winged helix DNA-binding domain"/>
    <property type="match status" value="1"/>
</dbReference>
<keyword evidence="5" id="KW-1185">Reference proteome</keyword>
<evidence type="ECO:0000313" key="5">
    <source>
        <dbReference type="Proteomes" id="UP000651728"/>
    </source>
</evidence>
<dbReference type="SUPFAM" id="SSF50978">
    <property type="entry name" value="WD40 repeat-like"/>
    <property type="match status" value="1"/>
</dbReference>
<dbReference type="SMART" id="SM00320">
    <property type="entry name" value="WD40"/>
    <property type="match status" value="7"/>
</dbReference>
<dbReference type="InterPro" id="IPR036388">
    <property type="entry name" value="WH-like_DNA-bd_sf"/>
</dbReference>
<feature type="repeat" description="WD" evidence="2">
    <location>
        <begin position="564"/>
        <end position="605"/>
    </location>
</feature>
<dbReference type="Pfam" id="PF07676">
    <property type="entry name" value="PD40"/>
    <property type="match status" value="1"/>
</dbReference>
<dbReference type="PANTHER" id="PTHR22845">
    <property type="entry name" value="APOPTOTIC PROTEASE-ACTIVATING FACTOR 1"/>
    <property type="match status" value="1"/>
</dbReference>
<dbReference type="RefSeq" id="WP_204286207.1">
    <property type="nucleotide sequence ID" value="NZ_BAABEJ010000002.1"/>
</dbReference>
<keyword evidence="2" id="KW-0853">WD repeat</keyword>
<protein>
    <recommendedName>
        <fullName evidence="3">NB-ARC domain-containing protein</fullName>
    </recommendedName>
</protein>
<feature type="repeat" description="WD" evidence="2">
    <location>
        <begin position="862"/>
        <end position="893"/>
    </location>
</feature>
<evidence type="ECO:0000313" key="4">
    <source>
        <dbReference type="EMBL" id="GIH33185.1"/>
    </source>
</evidence>
<reference evidence="4 5" key="1">
    <citation type="submission" date="2021-01" db="EMBL/GenBank/DDBJ databases">
        <title>Whole genome shotgun sequence of Microbispora amethystogenes NBRC 101907.</title>
        <authorList>
            <person name="Komaki H."/>
            <person name="Tamura T."/>
        </authorList>
    </citation>
    <scope>NUCLEOTIDE SEQUENCE [LARGE SCALE GENOMIC DNA]</scope>
    <source>
        <strain evidence="4 5">NBRC 101907</strain>
    </source>
</reference>
<sequence>MTGPQTPSDGEASAHGERAAIIGENRGITQQGDNATAGQVVIEKGATVHGGVHLNVAGAGTSQATPAALFMAPTSRLRDFVERPAVGDALVEALVNPAFRGGGPIVVTGAGGYGKTLLAAWACRQVKDHFPDGVLWVAVGRRPHGATDHDPRLISVLSDLITLLTGDGPAEYRHVPTAAAAFVRALGDRRILLVLDDAWDTEDVEWFLGGRQCVTLVTSRQRPIARGHHEVRVGPMTTREATALLLQKVAGSSAREVSPLLERCGRWPLALSLLGGTLRSVLGRMPLAAVVQELAAALDHRGVSVLDEHAHTNERRIAATLDISLEELAATSPHGEGSRDRYRQLAAFPEEAPIPYQLLERLWGLDVAGTESECVRFFNHSLLETVEPDGVRLHVVLRDLLRHRDAQLVGRTSRALLEACHTAAGWHALPLSPHPDLGPQLAYHLLQAGQRESLGMLMQDFRYLVTRIHHGGPAAAESDLQAYIAADDAHHEDNHIRRLLAMLRRYPNLPSNRNMERTDVALTLYSRLFGHVEIDHFREELPDCGLFPVQPFPYVAEPRHIRSLSGHHGQVSSAFWQNDGLLMTVGGDDGTIRRWNPQSGVQESQLQIDAGLVLKAWLSPDQHHLAVFGAHPKGGHHLANPITHRDGLRQPGQWLRILITDTSTGKVRAEFPSTEKLVVGQFLHGGSPAMAWSPDSRLLALAAGDDIQLWSPFDGRLLRTLRQAGAVRSMDWHPAGGLACLTGYGTVIRWPDPASSDHAHHHGMFGEESQARALAWSPDGRKIAVAADREIGVVGVAPTGLGKAWEGHAWWFGFPCAISWRPDSRAFAIASNGAGIWGGTGPGSMVSLWNVDDPQGRTYKDIDSRYTGVLDLAWGPADDQLAVAYVDSTVRLWRPTARQQPAVSNDRLLDLADHFKSPIDRAIDAVTAPLRDRLVVRNVKSTIPAVVYERAEATDTTWTDGLITITSDGLSVIGEWADADEFEWVMGSTQLCQDFRIASGVAVNTFGFPDMRLTLRGADGLTIETALWPKPRGLAVDPTSSRIATVSEDGGISLFDTRTLRRICTVSLGEAALACAFGPTGERLAVVGSTGLYLLTLSPHT</sequence>
<dbReference type="InterPro" id="IPR036322">
    <property type="entry name" value="WD40_repeat_dom_sf"/>
</dbReference>
<dbReference type="SUPFAM" id="SSF50969">
    <property type="entry name" value="YVTN repeat-like/Quinoprotein amine dehydrogenase"/>
    <property type="match status" value="1"/>
</dbReference>
<keyword evidence="1" id="KW-0053">Apoptosis</keyword>
<dbReference type="InterPro" id="IPR011659">
    <property type="entry name" value="WD40"/>
</dbReference>
<dbReference type="PROSITE" id="PS50294">
    <property type="entry name" value="WD_REPEATS_REGION"/>
    <property type="match status" value="1"/>
</dbReference>
<organism evidence="4 5">
    <name type="scientific">Microbispora amethystogenes</name>
    <dbReference type="NCBI Taxonomy" id="1427754"/>
    <lineage>
        <taxon>Bacteria</taxon>
        <taxon>Bacillati</taxon>
        <taxon>Actinomycetota</taxon>
        <taxon>Actinomycetes</taxon>
        <taxon>Streptosporangiales</taxon>
        <taxon>Streptosporangiaceae</taxon>
        <taxon>Microbispora</taxon>
    </lineage>
</organism>
<name>A0ABQ4FED6_9ACTN</name>
<dbReference type="Pfam" id="PF00931">
    <property type="entry name" value="NB-ARC"/>
    <property type="match status" value="1"/>
</dbReference>
<dbReference type="InterPro" id="IPR015943">
    <property type="entry name" value="WD40/YVTN_repeat-like_dom_sf"/>
</dbReference>
<accession>A0ABQ4FED6</accession>
<dbReference type="Gene3D" id="1.25.40.370">
    <property type="match status" value="1"/>
</dbReference>
<dbReference type="PROSITE" id="PS50082">
    <property type="entry name" value="WD_REPEATS_2"/>
    <property type="match status" value="2"/>
</dbReference>
<dbReference type="SUPFAM" id="SSF52540">
    <property type="entry name" value="P-loop containing nucleoside triphosphate hydrolases"/>
    <property type="match status" value="1"/>
</dbReference>
<dbReference type="InterPro" id="IPR011044">
    <property type="entry name" value="Quino_amine_DH_bsu"/>
</dbReference>
<evidence type="ECO:0000259" key="3">
    <source>
        <dbReference type="Pfam" id="PF00931"/>
    </source>
</evidence>
<comment type="caution">
    <text evidence="4">The sequence shown here is derived from an EMBL/GenBank/DDBJ whole genome shotgun (WGS) entry which is preliminary data.</text>
</comment>
<dbReference type="InterPro" id="IPR001680">
    <property type="entry name" value="WD40_rpt"/>
</dbReference>
<dbReference type="InterPro" id="IPR027417">
    <property type="entry name" value="P-loop_NTPase"/>
</dbReference>
<feature type="domain" description="NB-ARC" evidence="3">
    <location>
        <begin position="104"/>
        <end position="243"/>
    </location>
</feature>
<evidence type="ECO:0000256" key="1">
    <source>
        <dbReference type="ARBA" id="ARBA00022703"/>
    </source>
</evidence>
<dbReference type="EMBL" id="BOOB01000021">
    <property type="protein sequence ID" value="GIH33185.1"/>
    <property type="molecule type" value="Genomic_DNA"/>
</dbReference>
<dbReference type="PANTHER" id="PTHR22845:SF5">
    <property type="entry name" value="APOPTOTIC PROTEASE-ACTIVATING FACTOR 1"/>
    <property type="match status" value="1"/>
</dbReference>
<dbReference type="Proteomes" id="UP000651728">
    <property type="component" value="Unassembled WGS sequence"/>
</dbReference>
<dbReference type="Pfam" id="PF00400">
    <property type="entry name" value="WD40"/>
    <property type="match status" value="2"/>
</dbReference>
<proteinExistence type="predicted"/>
<evidence type="ECO:0000256" key="2">
    <source>
        <dbReference type="PROSITE-ProRule" id="PRU00221"/>
    </source>
</evidence>
<dbReference type="InterPro" id="IPR002182">
    <property type="entry name" value="NB-ARC"/>
</dbReference>
<dbReference type="PRINTS" id="PR00364">
    <property type="entry name" value="DISEASERSIST"/>
</dbReference>